<proteinExistence type="predicted"/>
<sequence>MKTSQFITLTAISFGLNVLSVLAEGTFAGCFNYPNGGTYTSQMTTDPEVCASYCTTKYSSIYYMQYCFCTDNYGTFDTRYAADPNTCAPSGRNSLYVRSTTFDFANCATPGSIFFDNNENTQYNTATDLVDCFGQCKNSRYAALAYDSTQASYTCACGDELSLQTSETCSTTSTLVYTHPAGAAVSGLARRNAREALRRTRQAALIQVCPKGMTACVIPGLEGADAWECVDTQNDLESCGGCINGAYNNATAIAGQSRATRPVVDKSSGGCSCQNQVGVKMGATTCQAGQCVNYDCAPGYKLVDGGCTAL</sequence>
<dbReference type="InterPro" id="IPR038955">
    <property type="entry name" value="PriA/CPL1_fungi"/>
</dbReference>
<dbReference type="PANTHER" id="PTHR35192">
    <property type="entry name" value="PROTEIN, PUTATIVE-RELATED"/>
    <property type="match status" value="1"/>
</dbReference>
<protein>
    <recommendedName>
        <fullName evidence="2">Protein CPL1-like domain-containing protein</fullName>
    </recommendedName>
</protein>
<dbReference type="InterPro" id="IPR048661">
    <property type="entry name" value="CPL1-like"/>
</dbReference>
<name>A0A1B9FZR9_9TREE</name>
<dbReference type="EMBL" id="KI894022">
    <property type="protein sequence ID" value="OCF24261.1"/>
    <property type="molecule type" value="Genomic_DNA"/>
</dbReference>
<reference evidence="3" key="2">
    <citation type="submission" date="2014-01" db="EMBL/GenBank/DDBJ databases">
        <title>Evolution of pathogenesis and genome organization in the Tremellales.</title>
        <authorList>
            <person name="Cuomo C."/>
            <person name="Litvintseva A."/>
            <person name="Heitman J."/>
            <person name="Chen Y."/>
            <person name="Sun S."/>
            <person name="Springer D."/>
            <person name="Dromer F."/>
            <person name="Young S."/>
            <person name="Zeng Q."/>
            <person name="Chapman S."/>
            <person name="Gujja S."/>
            <person name="Saif S."/>
            <person name="Birren B."/>
        </authorList>
    </citation>
    <scope>NUCLEOTIDE SEQUENCE</scope>
    <source>
        <strain evidence="3">CBS 10118</strain>
    </source>
</reference>
<accession>A0A1B9FZR9</accession>
<dbReference type="STRING" id="1296100.A0A1B9FZR9"/>
<gene>
    <name evidence="3" type="ORF">I302_05720</name>
</gene>
<feature type="domain" description="Protein CPL1-like" evidence="2">
    <location>
        <begin position="227"/>
        <end position="303"/>
    </location>
</feature>
<dbReference type="PANTHER" id="PTHR35192:SF2">
    <property type="entry name" value="APPLE DOMAIN-CONTAINING PROTEIN"/>
    <property type="match status" value="1"/>
</dbReference>
<dbReference type="AlphaFoldDB" id="A0A1B9FZR9"/>
<evidence type="ECO:0000256" key="1">
    <source>
        <dbReference type="SAM" id="SignalP"/>
    </source>
</evidence>
<dbReference type="VEuPathDB" id="FungiDB:I302_05720"/>
<dbReference type="Pfam" id="PF21671">
    <property type="entry name" value="CPL1-like"/>
    <property type="match status" value="1"/>
</dbReference>
<evidence type="ECO:0000259" key="2">
    <source>
        <dbReference type="Pfam" id="PF21671"/>
    </source>
</evidence>
<organism evidence="3">
    <name type="scientific">Kwoniella bestiolae CBS 10118</name>
    <dbReference type="NCBI Taxonomy" id="1296100"/>
    <lineage>
        <taxon>Eukaryota</taxon>
        <taxon>Fungi</taxon>
        <taxon>Dikarya</taxon>
        <taxon>Basidiomycota</taxon>
        <taxon>Agaricomycotina</taxon>
        <taxon>Tremellomycetes</taxon>
        <taxon>Tremellales</taxon>
        <taxon>Cryptococcaceae</taxon>
        <taxon>Kwoniella</taxon>
    </lineage>
</organism>
<reference evidence="3" key="1">
    <citation type="submission" date="2013-07" db="EMBL/GenBank/DDBJ databases">
        <title>The Genome Sequence of Cryptococcus bestiolae CBS10118.</title>
        <authorList>
            <consortium name="The Broad Institute Genome Sequencing Platform"/>
            <person name="Cuomo C."/>
            <person name="Litvintseva A."/>
            <person name="Chen Y."/>
            <person name="Heitman J."/>
            <person name="Sun S."/>
            <person name="Springer D."/>
            <person name="Dromer F."/>
            <person name="Young S.K."/>
            <person name="Zeng Q."/>
            <person name="Gargeya S."/>
            <person name="Fitzgerald M."/>
            <person name="Abouelleil A."/>
            <person name="Alvarado L."/>
            <person name="Berlin A.M."/>
            <person name="Chapman S.B."/>
            <person name="Dewar J."/>
            <person name="Goldberg J."/>
            <person name="Griggs A."/>
            <person name="Gujja S."/>
            <person name="Hansen M."/>
            <person name="Howarth C."/>
            <person name="Imamovic A."/>
            <person name="Larimer J."/>
            <person name="McCowan C."/>
            <person name="Murphy C."/>
            <person name="Pearson M."/>
            <person name="Priest M."/>
            <person name="Roberts A."/>
            <person name="Saif S."/>
            <person name="Shea T."/>
            <person name="Sykes S."/>
            <person name="Wortman J."/>
            <person name="Nusbaum C."/>
            <person name="Birren B."/>
        </authorList>
    </citation>
    <scope>NUCLEOTIDE SEQUENCE [LARGE SCALE GENOMIC DNA]</scope>
    <source>
        <strain evidence="3">CBS 10118</strain>
    </source>
</reference>
<evidence type="ECO:0000313" key="3">
    <source>
        <dbReference type="EMBL" id="OCF24261.1"/>
    </source>
</evidence>
<feature type="chain" id="PRO_5008626595" description="Protein CPL1-like domain-containing protein" evidence="1">
    <location>
        <begin position="24"/>
        <end position="310"/>
    </location>
</feature>
<feature type="signal peptide" evidence="1">
    <location>
        <begin position="1"/>
        <end position="23"/>
    </location>
</feature>
<dbReference type="OrthoDB" id="439917at2759"/>
<keyword evidence="1" id="KW-0732">Signal</keyword>